<evidence type="ECO:0000256" key="6">
    <source>
        <dbReference type="ARBA" id="ARBA00023136"/>
    </source>
</evidence>
<comment type="similarity">
    <text evidence="2">Belongs to the plant tobamovirus multiplication TOM1 protein family.</text>
</comment>
<keyword evidence="10" id="KW-1185">Reference proteome</keyword>
<protein>
    <submittedName>
        <fullName evidence="9">OLC1v1022143C2</fullName>
    </submittedName>
</protein>
<feature type="transmembrane region" description="Helical" evidence="7">
    <location>
        <begin position="82"/>
        <end position="107"/>
    </location>
</feature>
<reference evidence="9" key="1">
    <citation type="submission" date="2023-03" db="EMBL/GenBank/DDBJ databases">
        <authorList>
            <person name="Julca I."/>
        </authorList>
    </citation>
    <scope>NUCLEOTIDE SEQUENCE</scope>
</reference>
<feature type="transmembrane region" description="Helical" evidence="7">
    <location>
        <begin position="164"/>
        <end position="185"/>
    </location>
</feature>
<feature type="domain" description="THH1/TOM1/TOM3" evidence="8">
    <location>
        <begin position="17"/>
        <end position="118"/>
    </location>
</feature>
<feature type="transmembrane region" description="Helical" evidence="7">
    <location>
        <begin position="54"/>
        <end position="76"/>
    </location>
</feature>
<feature type="transmembrane region" description="Helical" evidence="7">
    <location>
        <begin position="279"/>
        <end position="303"/>
    </location>
</feature>
<evidence type="ECO:0000256" key="4">
    <source>
        <dbReference type="ARBA" id="ARBA00022692"/>
    </source>
</evidence>
<dbReference type="InterPro" id="IPR040226">
    <property type="entry name" value="THH1/TOM1/TOM3"/>
</dbReference>
<keyword evidence="3" id="KW-0926">Vacuole</keyword>
<proteinExistence type="inferred from homology"/>
<comment type="subcellular location">
    <subcellularLocation>
        <location evidence="1">Vacuole membrane</location>
        <topology evidence="1">Multi-pass membrane protein</topology>
    </subcellularLocation>
</comment>
<accession>A0AAV1BXT4</accession>
<sequence length="358" mass="39977">MFQFLLGSCYPRALFGVYVGLVCVDGFLAVISFLQLLRIHSRNLQIGWTRQKVFHLMIGSSNLGFVLYFILSLVAACKDWASWSHICGFIIMAFPQIIFFAAFLLLLSFWVDLCHQTNDDEDDDDGYYSREALLEKTNKENAVVHHSRKCCSLRALQVGSRQKIVILVILLILVLMVTSSMLMWIGKGDNPIDSSLVARVYVDLFSAIVLSLGGALAGYGLVLYLKMSKVRSDRVSSEKKKVAGLAIVSVLCFSSNAVVAVFTNIPLLYDWNQQTLGGVYTSLLLLLYYFLGTSVPAASLLWVMRELPPPLVTNRDEESRMIAFINDGSVTAHPQRWAAAACLQNQVNLLTSVFCYRL</sequence>
<feature type="domain" description="THH1/TOM1/TOM3" evidence="8">
    <location>
        <begin position="159"/>
        <end position="312"/>
    </location>
</feature>
<dbReference type="GO" id="GO:0005774">
    <property type="term" value="C:vacuolar membrane"/>
    <property type="evidence" value="ECO:0007669"/>
    <property type="project" value="UniProtKB-SubCell"/>
</dbReference>
<dbReference type="InterPro" id="IPR009457">
    <property type="entry name" value="THH1/TOM1/TOM3_dom"/>
</dbReference>
<dbReference type="PANTHER" id="PTHR31142">
    <property type="entry name" value="TOBAMOVIRUS MULTIPLICATION PROTEIN 1-LIKE ISOFORM X1"/>
    <property type="match status" value="1"/>
</dbReference>
<evidence type="ECO:0000256" key="5">
    <source>
        <dbReference type="ARBA" id="ARBA00022989"/>
    </source>
</evidence>
<name>A0AAV1BXT4_OLDCO</name>
<organism evidence="9 10">
    <name type="scientific">Oldenlandia corymbosa var. corymbosa</name>
    <dbReference type="NCBI Taxonomy" id="529605"/>
    <lineage>
        <taxon>Eukaryota</taxon>
        <taxon>Viridiplantae</taxon>
        <taxon>Streptophyta</taxon>
        <taxon>Embryophyta</taxon>
        <taxon>Tracheophyta</taxon>
        <taxon>Spermatophyta</taxon>
        <taxon>Magnoliopsida</taxon>
        <taxon>eudicotyledons</taxon>
        <taxon>Gunneridae</taxon>
        <taxon>Pentapetalae</taxon>
        <taxon>asterids</taxon>
        <taxon>lamiids</taxon>
        <taxon>Gentianales</taxon>
        <taxon>Rubiaceae</taxon>
        <taxon>Rubioideae</taxon>
        <taxon>Spermacoceae</taxon>
        <taxon>Hedyotis-Oldenlandia complex</taxon>
        <taxon>Oldenlandia</taxon>
    </lineage>
</organism>
<keyword evidence="4 7" id="KW-0812">Transmembrane</keyword>
<evidence type="ECO:0000259" key="8">
    <source>
        <dbReference type="Pfam" id="PF06454"/>
    </source>
</evidence>
<dbReference type="EMBL" id="OX459118">
    <property type="protein sequence ID" value="CAI9087937.1"/>
    <property type="molecule type" value="Genomic_DNA"/>
</dbReference>
<feature type="transmembrane region" description="Helical" evidence="7">
    <location>
        <begin position="205"/>
        <end position="225"/>
    </location>
</feature>
<evidence type="ECO:0000313" key="9">
    <source>
        <dbReference type="EMBL" id="CAI9087937.1"/>
    </source>
</evidence>
<feature type="transmembrane region" description="Helical" evidence="7">
    <location>
        <begin position="12"/>
        <end position="34"/>
    </location>
</feature>
<evidence type="ECO:0000313" key="10">
    <source>
        <dbReference type="Proteomes" id="UP001161247"/>
    </source>
</evidence>
<evidence type="ECO:0000256" key="1">
    <source>
        <dbReference type="ARBA" id="ARBA00004128"/>
    </source>
</evidence>
<dbReference type="AlphaFoldDB" id="A0AAV1BXT4"/>
<dbReference type="Pfam" id="PF06454">
    <property type="entry name" value="THH1_TOM1-3_dom"/>
    <property type="match status" value="2"/>
</dbReference>
<evidence type="ECO:0000256" key="2">
    <source>
        <dbReference type="ARBA" id="ARBA00006779"/>
    </source>
</evidence>
<keyword evidence="6 7" id="KW-0472">Membrane</keyword>
<dbReference type="PANTHER" id="PTHR31142:SF4">
    <property type="entry name" value="OS01G0751300 PROTEIN"/>
    <property type="match status" value="1"/>
</dbReference>
<dbReference type="Proteomes" id="UP001161247">
    <property type="component" value="Chromosome 1"/>
</dbReference>
<gene>
    <name evidence="9" type="ORF">OLC1_LOCUS637</name>
</gene>
<evidence type="ECO:0000256" key="7">
    <source>
        <dbReference type="SAM" id="Phobius"/>
    </source>
</evidence>
<keyword evidence="5 7" id="KW-1133">Transmembrane helix</keyword>
<evidence type="ECO:0000256" key="3">
    <source>
        <dbReference type="ARBA" id="ARBA00022554"/>
    </source>
</evidence>
<feature type="transmembrane region" description="Helical" evidence="7">
    <location>
        <begin position="245"/>
        <end position="267"/>
    </location>
</feature>